<reference evidence="5" key="1">
    <citation type="submission" date="2023-07" db="EMBL/GenBank/DDBJ databases">
        <title>Conexibacter stalactiti sp. nov., isolated from stalactites in a lava cave and emended description of the genus Conexibacter.</title>
        <authorList>
            <person name="Lee S.D."/>
        </authorList>
    </citation>
    <scope>NUCLEOTIDE SEQUENCE [LARGE SCALE GENOMIC DNA]</scope>
    <source>
        <strain evidence="5">KCTC 39840</strain>
    </source>
</reference>
<protein>
    <submittedName>
        <fullName evidence="4">ATP-binding protein</fullName>
    </submittedName>
</protein>
<keyword evidence="1" id="KW-0723">Serine/threonine-protein kinase</keyword>
<gene>
    <name evidence="4" type="ORF">R7226_29300</name>
</gene>
<evidence type="ECO:0000256" key="2">
    <source>
        <dbReference type="SAM" id="MobiDB-lite"/>
    </source>
</evidence>
<dbReference type="PANTHER" id="PTHR35526">
    <property type="entry name" value="ANTI-SIGMA-F FACTOR RSBW-RELATED"/>
    <property type="match status" value="1"/>
</dbReference>
<proteinExistence type="predicted"/>
<evidence type="ECO:0000259" key="3">
    <source>
        <dbReference type="Pfam" id="PF13581"/>
    </source>
</evidence>
<comment type="caution">
    <text evidence="4">The sequence shown here is derived from an EMBL/GenBank/DDBJ whole genome shotgun (WGS) entry which is preliminary data.</text>
</comment>
<keyword evidence="4" id="KW-0067">ATP-binding</keyword>
<dbReference type="Gene3D" id="3.30.565.10">
    <property type="entry name" value="Histidine kinase-like ATPase, C-terminal domain"/>
    <property type="match status" value="1"/>
</dbReference>
<keyword evidence="1" id="KW-0418">Kinase</keyword>
<evidence type="ECO:0000256" key="1">
    <source>
        <dbReference type="ARBA" id="ARBA00022527"/>
    </source>
</evidence>
<dbReference type="PANTHER" id="PTHR35526:SF3">
    <property type="entry name" value="ANTI-SIGMA-F FACTOR RSBW"/>
    <property type="match status" value="1"/>
</dbReference>
<keyword evidence="1" id="KW-0808">Transferase</keyword>
<dbReference type="Proteomes" id="UP001284601">
    <property type="component" value="Unassembled WGS sequence"/>
</dbReference>
<feature type="region of interest" description="Disordered" evidence="2">
    <location>
        <begin position="1"/>
        <end position="39"/>
    </location>
</feature>
<dbReference type="GO" id="GO:0005524">
    <property type="term" value="F:ATP binding"/>
    <property type="evidence" value="ECO:0007669"/>
    <property type="project" value="UniProtKB-KW"/>
</dbReference>
<keyword evidence="4" id="KW-0547">Nucleotide-binding</keyword>
<keyword evidence="5" id="KW-1185">Reference proteome</keyword>
<feature type="domain" description="Histidine kinase/HSP90-like ATPase" evidence="3">
    <location>
        <begin position="49"/>
        <end position="160"/>
    </location>
</feature>
<accession>A0ABU4HYW5</accession>
<dbReference type="EMBL" id="JAWSTH010000146">
    <property type="protein sequence ID" value="MDW5598493.1"/>
    <property type="molecule type" value="Genomic_DNA"/>
</dbReference>
<dbReference type="RefSeq" id="WP_318601022.1">
    <property type="nucleotide sequence ID" value="NZ_JAWSTH010000146.1"/>
</dbReference>
<sequence>MHAESPLFDSRVRSMTRGGRPSTSGSLASSRQPDGALPGGIAVTLAAGPDAPQHARHAAAEALAHWPQDRRDAALLIISELVTNAVRHGARREDDGIALVVRRRGQGTRIEVTDPRALGGAVAESTVDRDDKRSGWGLSIVAELTDRWGVERGTGRTCVWCEIDHA</sequence>
<dbReference type="SUPFAM" id="SSF55874">
    <property type="entry name" value="ATPase domain of HSP90 chaperone/DNA topoisomerase II/histidine kinase"/>
    <property type="match status" value="1"/>
</dbReference>
<dbReference type="InterPro" id="IPR003594">
    <property type="entry name" value="HATPase_dom"/>
</dbReference>
<dbReference type="CDD" id="cd16936">
    <property type="entry name" value="HATPase_RsbW-like"/>
    <property type="match status" value="1"/>
</dbReference>
<dbReference type="Pfam" id="PF13581">
    <property type="entry name" value="HATPase_c_2"/>
    <property type="match status" value="1"/>
</dbReference>
<evidence type="ECO:0000313" key="4">
    <source>
        <dbReference type="EMBL" id="MDW5598493.1"/>
    </source>
</evidence>
<evidence type="ECO:0000313" key="5">
    <source>
        <dbReference type="Proteomes" id="UP001284601"/>
    </source>
</evidence>
<organism evidence="4 5">
    <name type="scientific">Conexibacter stalactiti</name>
    <dbReference type="NCBI Taxonomy" id="1940611"/>
    <lineage>
        <taxon>Bacteria</taxon>
        <taxon>Bacillati</taxon>
        <taxon>Actinomycetota</taxon>
        <taxon>Thermoleophilia</taxon>
        <taxon>Solirubrobacterales</taxon>
        <taxon>Conexibacteraceae</taxon>
        <taxon>Conexibacter</taxon>
    </lineage>
</organism>
<dbReference type="InterPro" id="IPR036890">
    <property type="entry name" value="HATPase_C_sf"/>
</dbReference>
<name>A0ABU4HYW5_9ACTN</name>
<dbReference type="InterPro" id="IPR050267">
    <property type="entry name" value="Anti-sigma-factor_SerPK"/>
</dbReference>
<feature type="compositionally biased region" description="Polar residues" evidence="2">
    <location>
        <begin position="21"/>
        <end position="32"/>
    </location>
</feature>